<keyword evidence="13" id="KW-1185">Reference proteome</keyword>
<feature type="region of interest" description="Disordered" evidence="9">
    <location>
        <begin position="934"/>
        <end position="964"/>
    </location>
</feature>
<evidence type="ECO:0000259" key="11">
    <source>
        <dbReference type="PROSITE" id="PS00028"/>
    </source>
</evidence>
<keyword evidence="3" id="KW-0410">Iron transport</keyword>
<feature type="region of interest" description="Disordered" evidence="9">
    <location>
        <begin position="786"/>
        <end position="805"/>
    </location>
</feature>
<feature type="region of interest" description="Disordered" evidence="9">
    <location>
        <begin position="1719"/>
        <end position="1738"/>
    </location>
</feature>
<keyword evidence="3" id="KW-0813">Transport</keyword>
<feature type="compositionally biased region" description="Basic and acidic residues" evidence="9">
    <location>
        <begin position="1795"/>
        <end position="1804"/>
    </location>
</feature>
<accession>A0ABD1Y6H6</accession>
<keyword evidence="4" id="KW-0926">Vacuole</keyword>
<dbReference type="InterPro" id="IPR052843">
    <property type="entry name" value="ER_body_metal_sequester"/>
</dbReference>
<keyword evidence="5 10" id="KW-0812">Transmembrane</keyword>
<evidence type="ECO:0000256" key="7">
    <source>
        <dbReference type="ARBA" id="ARBA00023136"/>
    </source>
</evidence>
<feature type="transmembrane region" description="Helical" evidence="10">
    <location>
        <begin position="1886"/>
        <end position="1911"/>
    </location>
</feature>
<evidence type="ECO:0000256" key="2">
    <source>
        <dbReference type="ARBA" id="ARBA00007049"/>
    </source>
</evidence>
<feature type="compositionally biased region" description="Basic residues" evidence="9">
    <location>
        <begin position="1"/>
        <end position="16"/>
    </location>
</feature>
<feature type="compositionally biased region" description="Low complexity" evidence="9">
    <location>
        <begin position="171"/>
        <end position="181"/>
    </location>
</feature>
<keyword evidence="7 10" id="KW-0472">Membrane</keyword>
<feature type="transmembrane region" description="Helical" evidence="10">
    <location>
        <begin position="1962"/>
        <end position="1981"/>
    </location>
</feature>
<feature type="region of interest" description="Disordered" evidence="9">
    <location>
        <begin position="1688"/>
        <end position="1707"/>
    </location>
</feature>
<keyword evidence="3" id="KW-0406">Ion transport</keyword>
<feature type="compositionally biased region" description="Acidic residues" evidence="9">
    <location>
        <begin position="423"/>
        <end position="432"/>
    </location>
</feature>
<dbReference type="GO" id="GO:0006826">
    <property type="term" value="P:iron ion transport"/>
    <property type="evidence" value="ECO:0007669"/>
    <property type="project" value="UniProtKB-KW"/>
</dbReference>
<evidence type="ECO:0000313" key="12">
    <source>
        <dbReference type="EMBL" id="KAL2622300.1"/>
    </source>
</evidence>
<feature type="compositionally biased region" description="Low complexity" evidence="9">
    <location>
        <begin position="706"/>
        <end position="723"/>
    </location>
</feature>
<feature type="compositionally biased region" description="Polar residues" evidence="9">
    <location>
        <begin position="1694"/>
        <end position="1707"/>
    </location>
</feature>
<evidence type="ECO:0000313" key="13">
    <source>
        <dbReference type="Proteomes" id="UP001605036"/>
    </source>
</evidence>
<feature type="compositionally biased region" description="Basic and acidic residues" evidence="9">
    <location>
        <begin position="396"/>
        <end position="413"/>
    </location>
</feature>
<feature type="region of interest" description="Disordered" evidence="9">
    <location>
        <begin position="1772"/>
        <end position="1804"/>
    </location>
</feature>
<feature type="compositionally biased region" description="Basic and acidic residues" evidence="9">
    <location>
        <begin position="1623"/>
        <end position="1639"/>
    </location>
</feature>
<feature type="compositionally biased region" description="Pro residues" evidence="9">
    <location>
        <begin position="1190"/>
        <end position="1200"/>
    </location>
</feature>
<feature type="compositionally biased region" description="Low complexity" evidence="9">
    <location>
        <begin position="948"/>
        <end position="961"/>
    </location>
</feature>
<comment type="caution">
    <text evidence="12">The sequence shown here is derived from an EMBL/GenBank/DDBJ whole genome shotgun (WGS) entry which is preliminary data.</text>
</comment>
<evidence type="ECO:0000256" key="4">
    <source>
        <dbReference type="ARBA" id="ARBA00022554"/>
    </source>
</evidence>
<feature type="compositionally biased region" description="Basic and acidic residues" evidence="9">
    <location>
        <begin position="433"/>
        <end position="449"/>
    </location>
</feature>
<feature type="region of interest" description="Disordered" evidence="9">
    <location>
        <begin position="1590"/>
        <end position="1640"/>
    </location>
</feature>
<comment type="similarity">
    <text evidence="2">Belongs to the CCC1 family.</text>
</comment>
<feature type="region of interest" description="Disordered" evidence="9">
    <location>
        <begin position="663"/>
        <end position="752"/>
    </location>
</feature>
<feature type="compositionally biased region" description="Polar residues" evidence="9">
    <location>
        <begin position="53"/>
        <end position="62"/>
    </location>
</feature>
<sequence length="2025" mass="221595">MSPKSRLRSLKARFKRILSDREPRGNNEFNDSASSSSSDKKTLSSPSRFLTKRSFSTNSSANRKLRKALSPVLTDASSSSSSADSIRGSQRVRRKSKKEYSSGSELSSESQSRIPAKTLKKLRLIGLEGRLKLPLNETSQISPSSKIFASDTQQSSENDRDHAGSRRHVWSSTLSPSTSTEPPSPAVPQYSFSLNDSSAPSSPGRAEKIRFSGELRTSRSPYEPTGPSIGDSVGNPKALTHVSSAKVKRIQSAFLDEERGVWRCRNCDWIYPNPNPSARHRREHKKHCGEMLHVQEWLKVVNPEEKDVLYPVADVSDEGSVPEIVDLRGEVGKAPLLPNLAKEEAVHKALFDYNRVESCEDMAVKDPVDEVEGNGDGDGGERKLVDLVDVVQDSLEESKANGELDDRGSKEEDSGNMVQYPGDEVEGDGDVDGGERKVVDLEDVVKDLVEDSNGEIDDGGFKEEDSSNVLEDPADEFEENGVAPDSESKPVNSVNVIDGPVDKAEGDGGDDDGYSKPVDSDDVVMDHVNEVEGNEQVDHGDSKPVDSDVVVRDPVDDAEGNGQVDDGDSKPVELENLVEDSFDEVVVEDPVEICTEADVCDSKQVDFGNAVQGSVDEAAEIGEVDNIESKHAISEVEDNGQVYLGAVKPIDLENEFQDAIHGTEGVDQVDDGESTPVDSENVAEDVVDEAERNGPRNSSFNESAERSLLLSRSSSSSSSSSSSRDGKSDSDETTRKVNQNVKPPDSEFQDSHYHLSNGKFAAAEVKTSPTVPETVKSWKSRNAVRDEALESTADEGASSTSFADEPKMVITSTITTETTLRSPPQTEPMTTSILNGNGVAGSAIKKEEFKHRQTFWADITKSDILEGNFKLPSSRTSSPNQRPSANINSVHTSNNLPAPYPSRQDNEAEDEIVTQTVTRYTQASNSVTETVSRYTQANNSDSHHEASTSKSHTTSKASSSSDGSVYEYDLERVIHEQKTHDIMCPVCGSCITQRVILRKRKRYHPPDDPKRPRLPLPPVTETTAAPAEPDEQSGWGCLACLSLFFRRASRDEERDFKEVPSCLQIVFPTFPWGPSVIDTAEEIDEPETVVRPTPEPESSVRVDEIKLEEEGCTSYLNIFNRPSPPDSSRPVETGTNIGELLNRSPPPVLKEGNWFSYLKIFQRSSALGSSRPALPSSNDNTSEPVVDEPGAPPTPTPPKFFEPEKEDSTVGSEISVVPENIQPGQVPERSREVKGENVPPDVPGKVSVEIEIEESLLPTSLEPHISISESASPVQTEKVREFTPPAKASENDRCNCFEIFRPAFSWHSLKLNTEQVISPVIPDPPVQDPPIILEPAPEIPHQDRQCFPLFWFSRRTSEQPEAENPPPPRYTQSLEDKSGPSTTVPSPVPSPDTPDSPRECLPFIRSAFYAKTSSAPSVSEDSQPLSEAVQREPWKDFKPWEQTTTLGLYVRQFYDPLPPIRLPTDSLRPVHYIPSSPTESVRRPPSDPLPSIPLQTTAYPPTILYVPSSPREPTQHPVPDHSPQLFGQPNAEPVTAVEDTGERSTGSCVDFLLPTFPLGSSVQDEERSSMNCLDLVIPAFPWGPAVEEPQRYTAPTEEPPRPEPPRSMPEVRTDLQENVQPEEQPKPSEPPAKEEENRHIKVSNRFVGHFVREEVIVTSDHIEVIKNTTHIESLLDSENRILTLEEIKDKPSMGTPSSSRVETAGPSNASGVLAQRVAEGVQSLDQQSPRPIGTPHAEADQAPVYQGDSCSCLPFDLPTLSWSRQGHLSEKGRTGNLLRVPEAVPTVPQPPGGRPRPDPYKGTTEDRLREPLLQSHEIQPSEDLGSSSAGRIDLYVDIPDSTPSAIPDAPRAELDILKSVVYGGLDTTLISLGVVSSATGGDASTLTVIAMGVANVLFGFVTLLGTITAMYKTDLVKFKQLVGPSYRVNGFLAAFAYLLFGLLPPVTYGFSFRDKTNRDWKMGATCFVAIVSLVLLGWAKARVTAQKPFMVITTLITTGFVAAITSYKVGDYVSRLLQELGFDSV</sequence>
<feature type="compositionally biased region" description="Low complexity" evidence="9">
    <location>
        <begin position="32"/>
        <end position="47"/>
    </location>
</feature>
<dbReference type="EMBL" id="JBHFFA010000006">
    <property type="protein sequence ID" value="KAL2622300.1"/>
    <property type="molecule type" value="Genomic_DNA"/>
</dbReference>
<proteinExistence type="inferred from homology"/>
<dbReference type="GO" id="GO:0005774">
    <property type="term" value="C:vacuolar membrane"/>
    <property type="evidence" value="ECO:0007669"/>
    <property type="project" value="UniProtKB-SubCell"/>
</dbReference>
<gene>
    <name evidence="12" type="ORF">R1flu_002505</name>
</gene>
<feature type="compositionally biased region" description="Polar residues" evidence="9">
    <location>
        <begin position="190"/>
        <end position="201"/>
    </location>
</feature>
<feature type="compositionally biased region" description="Basic and acidic residues" evidence="9">
    <location>
        <begin position="1598"/>
        <end position="1615"/>
    </location>
</feature>
<evidence type="ECO:0000256" key="10">
    <source>
        <dbReference type="SAM" id="Phobius"/>
    </source>
</evidence>
<keyword evidence="3" id="KW-0408">Iron</keyword>
<feature type="region of interest" description="Disordered" evidence="9">
    <location>
        <begin position="1508"/>
        <end position="1542"/>
    </location>
</feature>
<feature type="compositionally biased region" description="Polar residues" evidence="9">
    <location>
        <begin position="136"/>
        <end position="156"/>
    </location>
</feature>
<feature type="compositionally biased region" description="Low complexity" evidence="9">
    <location>
        <begin position="75"/>
        <end position="85"/>
    </location>
</feature>
<feature type="transmembrane region" description="Helical" evidence="10">
    <location>
        <begin position="1988"/>
        <end position="2007"/>
    </location>
</feature>
<dbReference type="Proteomes" id="UP001605036">
    <property type="component" value="Unassembled WGS sequence"/>
</dbReference>
<feature type="region of interest" description="Disordered" evidence="9">
    <location>
        <begin position="1118"/>
        <end position="1144"/>
    </location>
</feature>
<dbReference type="Pfam" id="PF01988">
    <property type="entry name" value="VIT1"/>
    <property type="match status" value="1"/>
</dbReference>
<evidence type="ECO:0000256" key="5">
    <source>
        <dbReference type="ARBA" id="ARBA00022692"/>
    </source>
</evidence>
<dbReference type="PROSITE" id="PS00028">
    <property type="entry name" value="ZINC_FINGER_C2H2_1"/>
    <property type="match status" value="1"/>
</dbReference>
<dbReference type="CDD" id="cd01059">
    <property type="entry name" value="CCC1_like"/>
    <property type="match status" value="1"/>
</dbReference>
<dbReference type="PANTHER" id="PTHR38937:SF2">
    <property type="entry name" value="MEMBRANE PROTEIN OF ER BODY-LIKE PROTEIN ISOFORM X1"/>
    <property type="match status" value="1"/>
</dbReference>
<feature type="compositionally biased region" description="Basic and acidic residues" evidence="9">
    <location>
        <begin position="205"/>
        <end position="217"/>
    </location>
</feature>
<feature type="region of interest" description="Disordered" evidence="9">
    <location>
        <begin position="1001"/>
        <end position="1031"/>
    </location>
</feature>
<evidence type="ECO:0000256" key="3">
    <source>
        <dbReference type="ARBA" id="ARBA00022496"/>
    </source>
</evidence>
<keyword evidence="6 10" id="KW-1133">Transmembrane helix</keyword>
<organism evidence="12 13">
    <name type="scientific">Riccia fluitans</name>
    <dbReference type="NCBI Taxonomy" id="41844"/>
    <lineage>
        <taxon>Eukaryota</taxon>
        <taxon>Viridiplantae</taxon>
        <taxon>Streptophyta</taxon>
        <taxon>Embryophyta</taxon>
        <taxon>Marchantiophyta</taxon>
        <taxon>Marchantiopsida</taxon>
        <taxon>Marchantiidae</taxon>
        <taxon>Marchantiales</taxon>
        <taxon>Ricciaceae</taxon>
        <taxon>Riccia</taxon>
    </lineage>
</organism>
<feature type="region of interest" description="Disordered" evidence="9">
    <location>
        <begin position="1"/>
        <end position="113"/>
    </location>
</feature>
<feature type="region of interest" description="Disordered" evidence="9">
    <location>
        <begin position="395"/>
        <end position="521"/>
    </location>
</feature>
<name>A0ABD1Y6H6_9MARC</name>
<feature type="region of interest" description="Disordered" evidence="9">
    <location>
        <begin position="529"/>
        <end position="548"/>
    </location>
</feature>
<dbReference type="PANTHER" id="PTHR38937">
    <property type="entry name" value="MEMBRANE PROTEIN OF ER BODY-LIKE PROTEIN"/>
    <property type="match status" value="1"/>
</dbReference>
<evidence type="ECO:0000256" key="9">
    <source>
        <dbReference type="SAM" id="MobiDB-lite"/>
    </source>
</evidence>
<comment type="subcellular location">
    <subcellularLocation>
        <location evidence="1">Vacuole membrane</location>
        <topology evidence="1">Multi-pass membrane protein</topology>
    </subcellularLocation>
</comment>
<evidence type="ECO:0000256" key="6">
    <source>
        <dbReference type="ARBA" id="ARBA00022989"/>
    </source>
</evidence>
<protein>
    <recommendedName>
        <fullName evidence="11">C2H2-type domain-containing protein</fullName>
    </recommendedName>
</protein>
<evidence type="ECO:0000256" key="1">
    <source>
        <dbReference type="ARBA" id="ARBA00004128"/>
    </source>
</evidence>
<feature type="region of interest" description="Disordered" evidence="9">
    <location>
        <begin position="1357"/>
        <end position="1399"/>
    </location>
</feature>
<feature type="region of interest" description="Disordered" evidence="9">
    <location>
        <begin position="136"/>
        <end position="235"/>
    </location>
</feature>
<dbReference type="InterPro" id="IPR013087">
    <property type="entry name" value="Znf_C2H2_type"/>
</dbReference>
<feature type="transmembrane region" description="Helical" evidence="10">
    <location>
        <begin position="1931"/>
        <end position="1950"/>
    </location>
</feature>
<comment type="catalytic activity">
    <reaction evidence="8">
        <text>Fe(2+)(in) = Fe(2+)(out)</text>
        <dbReference type="Rhea" id="RHEA:28486"/>
        <dbReference type="ChEBI" id="CHEBI:29033"/>
    </reaction>
    <physiologicalReaction direction="left-to-right" evidence="8">
        <dbReference type="Rhea" id="RHEA:28487"/>
    </physiologicalReaction>
</comment>
<feature type="compositionally biased region" description="Low complexity" evidence="9">
    <location>
        <begin position="101"/>
        <end position="113"/>
    </location>
</feature>
<feature type="region of interest" description="Disordered" evidence="9">
    <location>
        <begin position="870"/>
        <end position="908"/>
    </location>
</feature>
<feature type="region of interest" description="Disordered" evidence="9">
    <location>
        <begin position="1168"/>
        <end position="1242"/>
    </location>
</feature>
<feature type="region of interest" description="Disordered" evidence="9">
    <location>
        <begin position="1473"/>
        <end position="1496"/>
    </location>
</feature>
<feature type="domain" description="C2H2-type" evidence="11">
    <location>
        <begin position="264"/>
        <end position="284"/>
    </location>
</feature>
<feature type="compositionally biased region" description="Basic and acidic residues" evidence="9">
    <location>
        <begin position="724"/>
        <end position="735"/>
    </location>
</feature>
<reference evidence="12 13" key="1">
    <citation type="submission" date="2024-09" db="EMBL/GenBank/DDBJ databases">
        <title>Chromosome-scale assembly of Riccia fluitans.</title>
        <authorList>
            <person name="Paukszto L."/>
            <person name="Sawicki J."/>
            <person name="Karawczyk K."/>
            <person name="Piernik-Szablinska J."/>
            <person name="Szczecinska M."/>
            <person name="Mazdziarz M."/>
        </authorList>
    </citation>
    <scope>NUCLEOTIDE SEQUENCE [LARGE SCALE GENOMIC DNA]</scope>
    <source>
        <strain evidence="12">Rf_01</strain>
        <tissue evidence="12">Aerial parts of the thallus</tissue>
    </source>
</reference>
<dbReference type="InterPro" id="IPR008217">
    <property type="entry name" value="Ccc1_fam"/>
</dbReference>
<feature type="compositionally biased region" description="Polar residues" evidence="9">
    <location>
        <begin position="871"/>
        <end position="896"/>
    </location>
</feature>
<evidence type="ECO:0000256" key="8">
    <source>
        <dbReference type="ARBA" id="ARBA00044464"/>
    </source>
</evidence>